<evidence type="ECO:0000256" key="11">
    <source>
        <dbReference type="ARBA" id="ARBA00022917"/>
    </source>
</evidence>
<feature type="compositionally biased region" description="Polar residues" evidence="15">
    <location>
        <begin position="127"/>
        <end position="136"/>
    </location>
</feature>
<sequence length="1167" mass="127363">MLLDYKRMKKGKDSGKGPPPKANGKSTTPPTTPAKSRGGITVMNRSGTPPPSGGITLIGKKAEGLTLIGKNAEANGGITLIGKKAEQNGVPTPIGKKADTTAGISLIRKSQSSNELPPQGLPPSGRPASQASSSGNAPEVALVRRSHSATDIAAQEMEELRLYSEEEVQDTAKMWVHLTEGASVGERQGAAAALAGQVKANGIASLEAGGLVAKIAEGLQDSKNPLVREGSLRFIRTLSEVKGSAVEPVVVPMLPQVLMLYCDKWVGVRSAAEAAATEVVRKLNKHAVKATLPIFFDAMESPKFWQAQEGSLKLIGLLAETAPDQLRAALPEVVPRVSNYVADGKKQVMEAAYAALDACFSIVGNRDIAHVIPDLVSCVARPGEVPQTVHKLSGTTFVQTVTSSTLSVLVPLLVRGLKERTTLDKRRTVVVIENMSKLVKDAVDAAPFIPQLLPGLEKVSNEVADPECRERAGVAHSVLFNIDKEAKAIMNDPENQARSIEPAAVIAALKEVLPPDTGAAAPDLFAKTLDYVAALCVLLLKHKSIEFEEWSGTVSPYLAPYVGSMSEAEKATRALVKKLEGEADDDSEEEQDDEEGEDLCNVRFSLGYGGKILLNNSRLHLKRNRRYGLCGHNGCGKSTLMKAMANGKLDGFPPPDELRTVYVAHDLDASEADQSVVDLLATDPLIKGVSREEICRVLSTMGFDEERQQLTIAALSGGWKMKLALGRAMLMKADILLLDEPTNHMDVTNVAWLVNYLTTIQGVSSIIVSHDSGFLDNVCTDIIHYEKRKLVRYKGNLSEFVKQKPEARAYYDLNVVTLKFVFPAPKALDGILRRDMPIVRLKGVEFTYDSAERPQLEDVNVQCNMESRVAVLGANGAGKSTLIKILTGQFQAQKGTVWRHPNLGIAYVAQHAFHHVEEHLEMSPSQYICWRYETGEDKEEMNKVTRRISKEEQRQMEKMVIIRGEKRNVEKLVGRRKYKKTYEYEVKWKDMHPVHNAWMTRAMLEEMGFQKMIHEVDAQMVAKLGLYNRPLTIAGVQQHLSDFGLEPEFGTYGQIKNLSGGQKVKVVLAAAMWANPHMIVLDEPTNYLDREALGALASALKEYQGAVVVISHNHDFVSSVCTEEWHVGGGKVIAEGNPAYEAAKEKAGKEAKKAAEKAEKEAKKAAR</sequence>
<dbReference type="GO" id="GO:0005737">
    <property type="term" value="C:cytoplasm"/>
    <property type="evidence" value="ECO:0007669"/>
    <property type="project" value="UniProtKB-SubCell"/>
</dbReference>
<feature type="region of interest" description="Disordered" evidence="15">
    <location>
        <begin position="1143"/>
        <end position="1167"/>
    </location>
</feature>
<dbReference type="AlphaFoldDB" id="A0A1Y1IHV9"/>
<evidence type="ECO:0000256" key="2">
    <source>
        <dbReference type="ARBA" id="ARBA00004815"/>
    </source>
</evidence>
<dbReference type="GO" id="GO:0003746">
    <property type="term" value="F:translation elongation factor activity"/>
    <property type="evidence" value="ECO:0007669"/>
    <property type="project" value="UniProtKB-KW"/>
</dbReference>
<comment type="pathway">
    <text evidence="2">Protein biosynthesis; polypeptide chain elongation.</text>
</comment>
<evidence type="ECO:0000256" key="10">
    <source>
        <dbReference type="ARBA" id="ARBA00022884"/>
    </source>
</evidence>
<dbReference type="Pfam" id="PF00005">
    <property type="entry name" value="ABC_tran"/>
    <property type="match status" value="2"/>
</dbReference>
<dbReference type="Gene3D" id="3.40.50.300">
    <property type="entry name" value="P-loop containing nucleotide triphosphate hydrolases"/>
    <property type="match status" value="2"/>
</dbReference>
<evidence type="ECO:0000313" key="18">
    <source>
        <dbReference type="EMBL" id="GAQ88237.1"/>
    </source>
</evidence>
<dbReference type="SUPFAM" id="SSF52540">
    <property type="entry name" value="P-loop containing nucleoside triphosphate hydrolases"/>
    <property type="match status" value="2"/>
</dbReference>
<evidence type="ECO:0000256" key="1">
    <source>
        <dbReference type="ARBA" id="ARBA00004496"/>
    </source>
</evidence>
<evidence type="ECO:0000313" key="19">
    <source>
        <dbReference type="Proteomes" id="UP000054558"/>
    </source>
</evidence>
<dbReference type="PROSITE" id="PS00211">
    <property type="entry name" value="ABC_TRANSPORTER_1"/>
    <property type="match status" value="2"/>
</dbReference>
<evidence type="ECO:0000256" key="5">
    <source>
        <dbReference type="ARBA" id="ARBA00022737"/>
    </source>
</evidence>
<dbReference type="InterPro" id="IPR023780">
    <property type="entry name" value="Chromo_domain"/>
</dbReference>
<dbReference type="InterPro" id="IPR027417">
    <property type="entry name" value="P-loop_NTPase"/>
</dbReference>
<evidence type="ECO:0000259" key="16">
    <source>
        <dbReference type="PROSITE" id="PS50013"/>
    </source>
</evidence>
<evidence type="ECO:0000256" key="9">
    <source>
        <dbReference type="ARBA" id="ARBA00022840"/>
    </source>
</evidence>
<comment type="subcellular location">
    <subcellularLocation>
        <location evidence="1">Cytoplasm</location>
    </subcellularLocation>
</comment>
<feature type="region of interest" description="Disordered" evidence="15">
    <location>
        <begin position="1"/>
        <end position="56"/>
    </location>
</feature>
<keyword evidence="9" id="KW-0067">ATP-binding</keyword>
<dbReference type="GO" id="GO:0016887">
    <property type="term" value="F:ATP hydrolysis activity"/>
    <property type="evidence" value="ECO:0007669"/>
    <property type="project" value="InterPro"/>
</dbReference>
<dbReference type="InterPro" id="IPR050611">
    <property type="entry name" value="ABCF"/>
</dbReference>
<dbReference type="InterPro" id="IPR011989">
    <property type="entry name" value="ARM-like"/>
</dbReference>
<dbReference type="InterPro" id="IPR034085">
    <property type="entry name" value="TOG"/>
</dbReference>
<dbReference type="InterPro" id="IPR015688">
    <property type="entry name" value="eEF3_ABC2_chromodomain-like"/>
</dbReference>
<dbReference type="Pfam" id="PF24984">
    <property type="entry name" value="HEAT_EF3_GNC1"/>
    <property type="match status" value="1"/>
</dbReference>
<feature type="domain" description="Chromo" evidence="16">
    <location>
        <begin position="967"/>
        <end position="1015"/>
    </location>
</feature>
<dbReference type="InterPro" id="IPR047038">
    <property type="entry name" value="eEF3_chromodomain-like_sf"/>
</dbReference>
<keyword evidence="11" id="KW-0648">Protein biosynthesis</keyword>
<accession>A0A1Y1IHV9</accession>
<evidence type="ECO:0000256" key="14">
    <source>
        <dbReference type="ARBA" id="ARBA00050045"/>
    </source>
</evidence>
<feature type="domain" description="ABC transporter" evidence="17">
    <location>
        <begin position="839"/>
        <end position="1154"/>
    </location>
</feature>
<feature type="compositionally biased region" description="Basic and acidic residues" evidence="15">
    <location>
        <begin position="1"/>
        <end position="15"/>
    </location>
</feature>
<evidence type="ECO:0000256" key="13">
    <source>
        <dbReference type="ARBA" id="ARBA00050030"/>
    </source>
</evidence>
<dbReference type="SMART" id="SM00298">
    <property type="entry name" value="CHROMO"/>
    <property type="match status" value="1"/>
</dbReference>
<dbReference type="Proteomes" id="UP000054558">
    <property type="component" value="Unassembled WGS sequence"/>
</dbReference>
<dbReference type="SMART" id="SM00382">
    <property type="entry name" value="AAA"/>
    <property type="match status" value="2"/>
</dbReference>
<dbReference type="PANTHER" id="PTHR19211:SF5">
    <property type="entry name" value="ELONGATION FACTOR 3A-RELATED"/>
    <property type="match status" value="1"/>
</dbReference>
<evidence type="ECO:0000256" key="8">
    <source>
        <dbReference type="ARBA" id="ARBA00022801"/>
    </source>
</evidence>
<evidence type="ECO:0000256" key="4">
    <source>
        <dbReference type="ARBA" id="ARBA00022490"/>
    </source>
</evidence>
<keyword evidence="6" id="KW-0547">Nucleotide-binding</keyword>
<evidence type="ECO:0000256" key="12">
    <source>
        <dbReference type="ARBA" id="ARBA00049360"/>
    </source>
</evidence>
<organism evidence="18 19">
    <name type="scientific">Klebsormidium nitens</name>
    <name type="common">Green alga</name>
    <name type="synonym">Ulothrix nitens</name>
    <dbReference type="NCBI Taxonomy" id="105231"/>
    <lineage>
        <taxon>Eukaryota</taxon>
        <taxon>Viridiplantae</taxon>
        <taxon>Streptophyta</taxon>
        <taxon>Klebsormidiophyceae</taxon>
        <taxon>Klebsormidiales</taxon>
        <taxon>Klebsormidiaceae</taxon>
        <taxon>Klebsormidium</taxon>
    </lineage>
</organism>
<dbReference type="InterPro" id="IPR016197">
    <property type="entry name" value="Chromo-like_dom_sf"/>
</dbReference>
<keyword evidence="19" id="KW-1185">Reference proteome</keyword>
<dbReference type="InterPro" id="IPR003439">
    <property type="entry name" value="ABC_transporter-like_ATP-bd"/>
</dbReference>
<dbReference type="InterPro" id="IPR016024">
    <property type="entry name" value="ARM-type_fold"/>
</dbReference>
<dbReference type="Gene3D" id="1.25.10.10">
    <property type="entry name" value="Leucine-rich Repeat Variant"/>
    <property type="match status" value="1"/>
</dbReference>
<protein>
    <recommendedName>
        <fullName evidence="13">Elongation factor 3</fullName>
    </recommendedName>
    <alternativeName>
        <fullName evidence="14">Eukaryotic elongation factor 3</fullName>
    </alternativeName>
</protein>
<evidence type="ECO:0000259" key="17">
    <source>
        <dbReference type="PROSITE" id="PS50893"/>
    </source>
</evidence>
<gene>
    <name evidence="18" type="ORF">KFL_004120040</name>
</gene>
<evidence type="ECO:0000256" key="7">
    <source>
        <dbReference type="ARBA" id="ARBA00022768"/>
    </source>
</evidence>
<keyword evidence="7" id="KW-0251">Elongation factor</keyword>
<evidence type="ECO:0000256" key="6">
    <source>
        <dbReference type="ARBA" id="ARBA00022741"/>
    </source>
</evidence>
<dbReference type="PANTHER" id="PTHR19211">
    <property type="entry name" value="ATP-BINDING TRANSPORT PROTEIN-RELATED"/>
    <property type="match status" value="1"/>
</dbReference>
<dbReference type="FunFam" id="3.40.50.300:FF:000193">
    <property type="entry name" value="Probable Elongation factor 3"/>
    <property type="match status" value="1"/>
</dbReference>
<dbReference type="GO" id="GO:0005524">
    <property type="term" value="F:ATP binding"/>
    <property type="evidence" value="ECO:0000318"/>
    <property type="project" value="GO_Central"/>
</dbReference>
<dbReference type="CDD" id="cd18626">
    <property type="entry name" value="CD_eEF3"/>
    <property type="match status" value="1"/>
</dbReference>
<comment type="similarity">
    <text evidence="3">Belongs to the ABC transporter superfamily. ABCF family. EF3 subfamily.</text>
</comment>
<dbReference type="GO" id="GO:0003723">
    <property type="term" value="F:RNA binding"/>
    <property type="evidence" value="ECO:0007669"/>
    <property type="project" value="UniProtKB-KW"/>
</dbReference>
<dbReference type="UniPathway" id="UPA00345"/>
<dbReference type="Pfam" id="PF00385">
    <property type="entry name" value="Chromo"/>
    <property type="match status" value="1"/>
</dbReference>
<evidence type="ECO:0000256" key="3">
    <source>
        <dbReference type="ARBA" id="ARBA00011054"/>
    </source>
</evidence>
<evidence type="ECO:0000256" key="15">
    <source>
        <dbReference type="SAM" id="MobiDB-lite"/>
    </source>
</evidence>
<feature type="domain" description="ABC transporter" evidence="17">
    <location>
        <begin position="597"/>
        <end position="813"/>
    </location>
</feature>
<feature type="region of interest" description="Disordered" evidence="15">
    <location>
        <begin position="110"/>
        <end position="140"/>
    </location>
</feature>
<proteinExistence type="inferred from homology"/>
<dbReference type="SMART" id="SM01349">
    <property type="entry name" value="TOG"/>
    <property type="match status" value="1"/>
</dbReference>
<dbReference type="EMBL" id="DF237361">
    <property type="protein sequence ID" value="GAQ88237.1"/>
    <property type="molecule type" value="Genomic_DNA"/>
</dbReference>
<dbReference type="CDD" id="cd03221">
    <property type="entry name" value="ABCF_EF-3"/>
    <property type="match status" value="2"/>
</dbReference>
<dbReference type="InterPro" id="IPR017871">
    <property type="entry name" value="ABC_transporter-like_CS"/>
</dbReference>
<dbReference type="Gene3D" id="1.20.1390.20">
    <property type="match status" value="1"/>
</dbReference>
<dbReference type="FunFam" id="2.40.50.990:FF:000002">
    <property type="entry name" value="mRNA export factor elf1"/>
    <property type="match status" value="1"/>
</dbReference>
<dbReference type="InterPro" id="IPR047036">
    <property type="entry name" value="EF3_4HB_sf"/>
</dbReference>
<keyword evidence="4" id="KW-0963">Cytoplasm</keyword>
<dbReference type="SUPFAM" id="SSF54160">
    <property type="entry name" value="Chromo domain-like"/>
    <property type="match status" value="1"/>
</dbReference>
<dbReference type="Pfam" id="PF24987">
    <property type="entry name" value="HEAT_EF3_N"/>
    <property type="match status" value="1"/>
</dbReference>
<keyword evidence="8" id="KW-0378">Hydrolase</keyword>
<keyword evidence="10" id="KW-0694">RNA-binding</keyword>
<dbReference type="SUPFAM" id="SSF48371">
    <property type="entry name" value="ARM repeat"/>
    <property type="match status" value="1"/>
</dbReference>
<keyword evidence="5" id="KW-0677">Repeat</keyword>
<dbReference type="Gene3D" id="2.40.50.990">
    <property type="match status" value="1"/>
</dbReference>
<dbReference type="PROSITE" id="PS50013">
    <property type="entry name" value="CHROMO_2"/>
    <property type="match status" value="1"/>
</dbReference>
<reference evidence="18 19" key="1">
    <citation type="journal article" date="2014" name="Nat. Commun.">
        <title>Klebsormidium flaccidum genome reveals primary factors for plant terrestrial adaptation.</title>
        <authorList>
            <person name="Hori K."/>
            <person name="Maruyama F."/>
            <person name="Fujisawa T."/>
            <person name="Togashi T."/>
            <person name="Yamamoto N."/>
            <person name="Seo M."/>
            <person name="Sato S."/>
            <person name="Yamada T."/>
            <person name="Mori H."/>
            <person name="Tajima N."/>
            <person name="Moriyama T."/>
            <person name="Ikeuchi M."/>
            <person name="Watanabe M."/>
            <person name="Wada H."/>
            <person name="Kobayashi K."/>
            <person name="Saito M."/>
            <person name="Masuda T."/>
            <person name="Sasaki-Sekimoto Y."/>
            <person name="Mashiguchi K."/>
            <person name="Awai K."/>
            <person name="Shimojima M."/>
            <person name="Masuda S."/>
            <person name="Iwai M."/>
            <person name="Nobusawa T."/>
            <person name="Narise T."/>
            <person name="Kondo S."/>
            <person name="Saito H."/>
            <person name="Sato R."/>
            <person name="Murakawa M."/>
            <person name="Ihara Y."/>
            <person name="Oshima-Yamada Y."/>
            <person name="Ohtaka K."/>
            <person name="Satoh M."/>
            <person name="Sonobe K."/>
            <person name="Ishii M."/>
            <person name="Ohtani R."/>
            <person name="Kanamori-Sato M."/>
            <person name="Honoki R."/>
            <person name="Miyazaki D."/>
            <person name="Mochizuki H."/>
            <person name="Umetsu J."/>
            <person name="Higashi K."/>
            <person name="Shibata D."/>
            <person name="Kamiya Y."/>
            <person name="Sato N."/>
            <person name="Nakamura Y."/>
            <person name="Tabata S."/>
            <person name="Ida S."/>
            <person name="Kurokawa K."/>
            <person name="Ohta H."/>
        </authorList>
    </citation>
    <scope>NUCLEOTIDE SEQUENCE [LARGE SCALE GENOMIC DNA]</scope>
    <source>
        <strain evidence="18 19">NIES-2285</strain>
    </source>
</reference>
<name>A0A1Y1IHV9_KLENI</name>
<dbReference type="InterPro" id="IPR000953">
    <property type="entry name" value="Chromo/chromo_shadow_dom"/>
</dbReference>
<dbReference type="STRING" id="105231.A0A1Y1IHV9"/>
<dbReference type="OrthoDB" id="2110130at2759"/>
<dbReference type="InterPro" id="IPR003593">
    <property type="entry name" value="AAA+_ATPase"/>
</dbReference>
<comment type="catalytic activity">
    <reaction evidence="12">
        <text>ATP + H2O = ADP + phosphate + H(+)</text>
        <dbReference type="Rhea" id="RHEA:13065"/>
        <dbReference type="ChEBI" id="CHEBI:15377"/>
        <dbReference type="ChEBI" id="CHEBI:15378"/>
        <dbReference type="ChEBI" id="CHEBI:30616"/>
        <dbReference type="ChEBI" id="CHEBI:43474"/>
        <dbReference type="ChEBI" id="CHEBI:456216"/>
    </reaction>
</comment>
<dbReference type="OMA" id="ELHCAML"/>
<dbReference type="PROSITE" id="PS50893">
    <property type="entry name" value="ABC_TRANSPORTER_2"/>
    <property type="match status" value="2"/>
</dbReference>